<sequence length="237" mass="26860">MVGKVVEPTEWLQARKALLQKEKDLTRASDALAKERQELPMVRVTKEYTFEGPSGSRVSLADLFDGRDQLIVYHYMFAPEDTKGCGGCRFMGEHMPTDFYLRQRNTSLAVISRAPKEKLDAFRRDMGWSFPWYSSGGSDFNYDLHVTLDADKAPVTYNYMTAEELEAKGKKFHISGDQPGWSVFLKRDGEIFHTYSAFARGGDKFLGTLQLLDLTPLGRQDDSAGPEGFKMRGDDEE</sequence>
<evidence type="ECO:0000313" key="3">
    <source>
        <dbReference type="Proteomes" id="UP000813385"/>
    </source>
</evidence>
<dbReference type="InterPro" id="IPR010296">
    <property type="entry name" value="DUF899_thioredox"/>
</dbReference>
<dbReference type="Pfam" id="PF05988">
    <property type="entry name" value="DUF899"/>
    <property type="match status" value="1"/>
</dbReference>
<evidence type="ECO:0008006" key="4">
    <source>
        <dbReference type="Google" id="ProtNLM"/>
    </source>
</evidence>
<keyword evidence="3" id="KW-1185">Reference proteome</keyword>
<protein>
    <recommendedName>
        <fullName evidence="4">DUF899 domain-containing protein</fullName>
    </recommendedName>
</protein>
<dbReference type="EMBL" id="JAGPXD010000002">
    <property type="protein sequence ID" value="KAH7368148.1"/>
    <property type="molecule type" value="Genomic_DNA"/>
</dbReference>
<name>A0A8K0TMD3_9PEZI</name>
<comment type="caution">
    <text evidence="2">The sequence shown here is derived from an EMBL/GenBank/DDBJ whole genome shotgun (WGS) entry which is preliminary data.</text>
</comment>
<reference evidence="2" key="1">
    <citation type="journal article" date="2021" name="Nat. Commun.">
        <title>Genetic determinants of endophytism in the Arabidopsis root mycobiome.</title>
        <authorList>
            <person name="Mesny F."/>
            <person name="Miyauchi S."/>
            <person name="Thiergart T."/>
            <person name="Pickel B."/>
            <person name="Atanasova L."/>
            <person name="Karlsson M."/>
            <person name="Huettel B."/>
            <person name="Barry K.W."/>
            <person name="Haridas S."/>
            <person name="Chen C."/>
            <person name="Bauer D."/>
            <person name="Andreopoulos W."/>
            <person name="Pangilinan J."/>
            <person name="LaButti K."/>
            <person name="Riley R."/>
            <person name="Lipzen A."/>
            <person name="Clum A."/>
            <person name="Drula E."/>
            <person name="Henrissat B."/>
            <person name="Kohler A."/>
            <person name="Grigoriev I.V."/>
            <person name="Martin F.M."/>
            <person name="Hacquard S."/>
        </authorList>
    </citation>
    <scope>NUCLEOTIDE SEQUENCE</scope>
    <source>
        <strain evidence="2">MPI-CAGE-AT-0016</strain>
    </source>
</reference>
<dbReference type="InterPro" id="IPR036249">
    <property type="entry name" value="Thioredoxin-like_sf"/>
</dbReference>
<dbReference type="Proteomes" id="UP000813385">
    <property type="component" value="Unassembled WGS sequence"/>
</dbReference>
<dbReference type="OrthoDB" id="3503208at2759"/>
<proteinExistence type="predicted"/>
<evidence type="ECO:0000256" key="1">
    <source>
        <dbReference type="SAM" id="MobiDB-lite"/>
    </source>
</evidence>
<evidence type="ECO:0000313" key="2">
    <source>
        <dbReference type="EMBL" id="KAH7368148.1"/>
    </source>
</evidence>
<dbReference type="AlphaFoldDB" id="A0A8K0TMD3"/>
<dbReference type="SUPFAM" id="SSF52833">
    <property type="entry name" value="Thioredoxin-like"/>
    <property type="match status" value="1"/>
</dbReference>
<accession>A0A8K0TMD3</accession>
<organism evidence="2 3">
    <name type="scientific">Plectosphaerella cucumerina</name>
    <dbReference type="NCBI Taxonomy" id="40658"/>
    <lineage>
        <taxon>Eukaryota</taxon>
        <taxon>Fungi</taxon>
        <taxon>Dikarya</taxon>
        <taxon>Ascomycota</taxon>
        <taxon>Pezizomycotina</taxon>
        <taxon>Sordariomycetes</taxon>
        <taxon>Hypocreomycetidae</taxon>
        <taxon>Glomerellales</taxon>
        <taxon>Plectosphaerellaceae</taxon>
        <taxon>Plectosphaerella</taxon>
    </lineage>
</organism>
<gene>
    <name evidence="2" type="ORF">B0T11DRAFT_61153</name>
</gene>
<feature type="region of interest" description="Disordered" evidence="1">
    <location>
        <begin position="217"/>
        <end position="237"/>
    </location>
</feature>